<feature type="coiled-coil region" evidence="6">
    <location>
        <begin position="284"/>
        <end position="336"/>
    </location>
</feature>
<evidence type="ECO:0000256" key="6">
    <source>
        <dbReference type="SAM" id="Coils"/>
    </source>
</evidence>
<evidence type="ECO:0000256" key="3">
    <source>
        <dbReference type="ARBA" id="ARBA00022692"/>
    </source>
</evidence>
<gene>
    <name evidence="9" type="ORF">CPRO_00900</name>
    <name evidence="10" type="ORF">SAMN02745151_00266</name>
</gene>
<feature type="region of interest" description="Disordered" evidence="7">
    <location>
        <begin position="382"/>
        <end position="406"/>
    </location>
</feature>
<keyword evidence="11" id="KW-1185">Reference proteome</keyword>
<dbReference type="OrthoDB" id="2056849at2"/>
<reference evidence="9 11" key="1">
    <citation type="journal article" date="2016" name="Genome Announc.">
        <title>Complete Genome Sequence of the Amino Acid-Fermenting Clostridium propionicum X2 (DSM 1682).</title>
        <authorList>
            <person name="Poehlein A."/>
            <person name="Schlien K."/>
            <person name="Chowdhury N.P."/>
            <person name="Gottschalk G."/>
            <person name="Buckel W."/>
            <person name="Daniel R."/>
        </authorList>
    </citation>
    <scope>NUCLEOTIDE SEQUENCE [LARGE SCALE GENOMIC DNA]</scope>
    <source>
        <strain evidence="9 11">X2</strain>
    </source>
</reference>
<dbReference type="InterPro" id="IPR051906">
    <property type="entry name" value="TolC-like"/>
</dbReference>
<keyword evidence="8" id="KW-0732">Signal</keyword>
<keyword evidence="2" id="KW-1134">Transmembrane beta strand</keyword>
<evidence type="ECO:0000256" key="8">
    <source>
        <dbReference type="SAM" id="SignalP"/>
    </source>
</evidence>
<evidence type="ECO:0000256" key="7">
    <source>
        <dbReference type="SAM" id="MobiDB-lite"/>
    </source>
</evidence>
<reference evidence="10" key="4">
    <citation type="submission" date="2016-11" db="EMBL/GenBank/DDBJ databases">
        <authorList>
            <person name="Varghese N."/>
            <person name="Submissions S."/>
        </authorList>
    </citation>
    <scope>NUCLEOTIDE SEQUENCE</scope>
    <source>
        <strain evidence="10">DSM 1682</strain>
    </source>
</reference>
<comment type="subcellular location">
    <subcellularLocation>
        <location evidence="1">Cell outer membrane</location>
    </subcellularLocation>
</comment>
<dbReference type="Gene3D" id="1.20.1600.10">
    <property type="entry name" value="Outer membrane efflux proteins (OEP)"/>
    <property type="match status" value="1"/>
</dbReference>
<dbReference type="SUPFAM" id="SSF56954">
    <property type="entry name" value="Outer membrane efflux proteins (OEP)"/>
    <property type="match status" value="1"/>
</dbReference>
<evidence type="ECO:0000313" key="9">
    <source>
        <dbReference type="EMBL" id="AMJ39714.1"/>
    </source>
</evidence>
<sequence>MKKIIGNPRGAVALALVVTLFGTTAYAAEVAPTTQTVATQGEQAIPVLTFEEALKKVKNNSKDLVNLQKQSDFLQETKEDIWDAVGTFSTPTYEYQKWVDSGVHQYTSAIYSTNSGMTKNKYQTQSVNLAMESTLKGTFSTIVETEETLKLMKETLAISKTIYEQGQTKNNLGMLSKFELNKLKATYDANKTKVYQLEKNLEQSYINLNNLMGESPDKQYTLDYNVEFEPYVLQGTIELYINAAMKNDMDILVAAQAVEDAKFNKNFVSENTLNTTNKENKLTYEVAQRAYKKAKEDKDIAIRNAYIQLQQSEANYNQLKADLEQAKATLKTAEVNYRIGNTTKLTLDQAQLAVTKEEFALKSFARSYDMQVFAFKNTSLISGGSAAGSGSAKTSGSASSDNDEGK</sequence>
<dbReference type="GO" id="GO:0015562">
    <property type="term" value="F:efflux transmembrane transporter activity"/>
    <property type="evidence" value="ECO:0007669"/>
    <property type="project" value="InterPro"/>
</dbReference>
<dbReference type="PANTHER" id="PTHR30026">
    <property type="entry name" value="OUTER MEMBRANE PROTEIN TOLC"/>
    <property type="match status" value="1"/>
</dbReference>
<feature type="chain" id="PRO_5044231699" evidence="8">
    <location>
        <begin position="28"/>
        <end position="406"/>
    </location>
</feature>
<dbReference type="GO" id="GO:0009279">
    <property type="term" value="C:cell outer membrane"/>
    <property type="evidence" value="ECO:0007669"/>
    <property type="project" value="UniProtKB-SubCell"/>
</dbReference>
<reference evidence="11" key="2">
    <citation type="submission" date="2016-01" db="EMBL/GenBank/DDBJ databases">
        <authorList>
            <person name="Poehlein A."/>
            <person name="Schlien K."/>
            <person name="Gottschalk G."/>
            <person name="Buckel W."/>
            <person name="Daniel R."/>
        </authorList>
    </citation>
    <scope>NUCLEOTIDE SEQUENCE [LARGE SCALE GENOMIC DNA]</scope>
    <source>
        <strain evidence="11">X2</strain>
    </source>
</reference>
<dbReference type="Proteomes" id="UP000184204">
    <property type="component" value="Unassembled WGS sequence"/>
</dbReference>
<dbReference type="GO" id="GO:0015288">
    <property type="term" value="F:porin activity"/>
    <property type="evidence" value="ECO:0007669"/>
    <property type="project" value="TreeGrafter"/>
</dbReference>
<evidence type="ECO:0000256" key="4">
    <source>
        <dbReference type="ARBA" id="ARBA00023136"/>
    </source>
</evidence>
<evidence type="ECO:0000313" key="11">
    <source>
        <dbReference type="Proteomes" id="UP000068026"/>
    </source>
</evidence>
<evidence type="ECO:0000256" key="5">
    <source>
        <dbReference type="ARBA" id="ARBA00023237"/>
    </source>
</evidence>
<dbReference type="EMBL" id="CP014223">
    <property type="protein sequence ID" value="AMJ39714.1"/>
    <property type="molecule type" value="Genomic_DNA"/>
</dbReference>
<protein>
    <submittedName>
        <fullName evidence="9">Outer membrane efflux protein</fullName>
    </submittedName>
</protein>
<keyword evidence="4" id="KW-0472">Membrane</keyword>
<keyword evidence="6" id="KW-0175">Coiled coil</keyword>
<dbReference type="KEGG" id="cpro:CPRO_00900"/>
<feature type="compositionally biased region" description="Low complexity" evidence="7">
    <location>
        <begin position="382"/>
        <end position="400"/>
    </location>
</feature>
<dbReference type="Proteomes" id="UP000068026">
    <property type="component" value="Chromosome"/>
</dbReference>
<dbReference type="EMBL" id="FQUA01000001">
    <property type="protein sequence ID" value="SHE29738.1"/>
    <property type="molecule type" value="Genomic_DNA"/>
</dbReference>
<proteinExistence type="predicted"/>
<organism evidence="10 12">
    <name type="scientific">Anaerotignum propionicum DSM 1682</name>
    <dbReference type="NCBI Taxonomy" id="991789"/>
    <lineage>
        <taxon>Bacteria</taxon>
        <taxon>Bacillati</taxon>
        <taxon>Bacillota</taxon>
        <taxon>Clostridia</taxon>
        <taxon>Lachnospirales</taxon>
        <taxon>Anaerotignaceae</taxon>
        <taxon>Anaerotignum</taxon>
    </lineage>
</organism>
<dbReference type="AlphaFoldDB" id="A0A0X8VB59"/>
<name>A0A0X8VB59_ANAPI</name>
<keyword evidence="3" id="KW-0812">Transmembrane</keyword>
<keyword evidence="5" id="KW-0998">Cell outer membrane</keyword>
<evidence type="ECO:0000313" key="12">
    <source>
        <dbReference type="Proteomes" id="UP000184204"/>
    </source>
</evidence>
<evidence type="ECO:0000256" key="1">
    <source>
        <dbReference type="ARBA" id="ARBA00004442"/>
    </source>
</evidence>
<evidence type="ECO:0000313" key="10">
    <source>
        <dbReference type="EMBL" id="SHE29738.1"/>
    </source>
</evidence>
<dbReference type="GO" id="GO:1990281">
    <property type="term" value="C:efflux pump complex"/>
    <property type="evidence" value="ECO:0007669"/>
    <property type="project" value="TreeGrafter"/>
</dbReference>
<evidence type="ECO:0000256" key="2">
    <source>
        <dbReference type="ARBA" id="ARBA00022452"/>
    </source>
</evidence>
<feature type="signal peptide" evidence="8">
    <location>
        <begin position="1"/>
        <end position="27"/>
    </location>
</feature>
<dbReference type="PANTHER" id="PTHR30026:SF20">
    <property type="entry name" value="OUTER MEMBRANE PROTEIN TOLC"/>
    <property type="match status" value="1"/>
</dbReference>
<dbReference type="RefSeq" id="WP_066046633.1">
    <property type="nucleotide sequence ID" value="NZ_CP014223.1"/>
</dbReference>
<accession>A0A0X8VB59</accession>
<reference evidence="12" key="3">
    <citation type="submission" date="2016-11" db="EMBL/GenBank/DDBJ databases">
        <authorList>
            <person name="Jaros S."/>
            <person name="Januszkiewicz K."/>
            <person name="Wedrychowicz H."/>
        </authorList>
    </citation>
    <scope>NUCLEOTIDE SEQUENCE [LARGE SCALE GENOMIC DNA]</scope>
    <source>
        <strain evidence="12">DSM 1682</strain>
    </source>
</reference>